<feature type="region of interest" description="Disordered" evidence="1">
    <location>
        <begin position="138"/>
        <end position="210"/>
    </location>
</feature>
<organism evidence="2 3">
    <name type="scientific">Rhizoctonia solani</name>
    <dbReference type="NCBI Taxonomy" id="456999"/>
    <lineage>
        <taxon>Eukaryota</taxon>
        <taxon>Fungi</taxon>
        <taxon>Dikarya</taxon>
        <taxon>Basidiomycota</taxon>
        <taxon>Agaricomycotina</taxon>
        <taxon>Agaricomycetes</taxon>
        <taxon>Cantharellales</taxon>
        <taxon>Ceratobasidiaceae</taxon>
        <taxon>Rhizoctonia</taxon>
    </lineage>
</organism>
<gene>
    <name evidence="2" type="ORF">RSOLAG22IIIB_06164</name>
</gene>
<reference evidence="2 3" key="1">
    <citation type="submission" date="2015-07" db="EMBL/GenBank/DDBJ databases">
        <authorList>
            <person name="Noorani M."/>
        </authorList>
    </citation>
    <scope>NUCLEOTIDE SEQUENCE [LARGE SCALE GENOMIC DNA]</scope>
    <source>
        <strain evidence="2">BBA 69670</strain>
    </source>
</reference>
<dbReference type="AlphaFoldDB" id="A0A0K6GCM5"/>
<feature type="compositionally biased region" description="Polar residues" evidence="1">
    <location>
        <begin position="71"/>
        <end position="82"/>
    </location>
</feature>
<proteinExistence type="predicted"/>
<evidence type="ECO:0000313" key="3">
    <source>
        <dbReference type="Proteomes" id="UP000044841"/>
    </source>
</evidence>
<dbReference type="Proteomes" id="UP000044841">
    <property type="component" value="Unassembled WGS sequence"/>
</dbReference>
<dbReference type="EMBL" id="CYGV01001645">
    <property type="protein sequence ID" value="CUA76235.1"/>
    <property type="molecule type" value="Genomic_DNA"/>
</dbReference>
<evidence type="ECO:0000256" key="1">
    <source>
        <dbReference type="SAM" id="MobiDB-lite"/>
    </source>
</evidence>
<evidence type="ECO:0000313" key="2">
    <source>
        <dbReference type="EMBL" id="CUA76235.1"/>
    </source>
</evidence>
<protein>
    <submittedName>
        <fullName evidence="2">Uncharacterized protein</fullName>
    </submittedName>
</protein>
<feature type="compositionally biased region" description="Low complexity" evidence="1">
    <location>
        <begin position="145"/>
        <end position="158"/>
    </location>
</feature>
<name>A0A0K6GCM5_9AGAM</name>
<accession>A0A0K6GCM5</accession>
<sequence length="322" mass="35811">MDDLQLIAEKKSVKLGSEASTQKSLYGMDLDYPALDLQLLDSTRLKVEPGGARHSVSGLAATSAHADTPATKPTLSFNTHPSLKTVDSKPPPFSYKAALCTGLPKVKTSTKEEVKDVTSSLFETLLLAEPEWQTVRYGKQDRSLNSDSSSIASSQSRQSSDRKFSLTQRPVPAKRNSGSTNQQLPERRRSVKKPPGILGTASSRPKIAPCTEHNHSYLKDLTMKREFLEIWWQILGFTGQRGPLKPDDYKRALAAMGFTIRNQKGAQVSYKPPPNFESTRGLAVHFPHQGNIEYTELMNKAKTIEKQYPDMVCTLRQLYVQS</sequence>
<feature type="region of interest" description="Disordered" evidence="1">
    <location>
        <begin position="63"/>
        <end position="88"/>
    </location>
</feature>
<keyword evidence="3" id="KW-1185">Reference proteome</keyword>